<keyword evidence="3" id="KW-0812">Transmembrane</keyword>
<reference evidence="6" key="1">
    <citation type="submission" date="2005-09" db="EMBL/GenBank/DDBJ databases">
        <authorList>
            <person name="Mural R.J."/>
            <person name="Li P.W."/>
            <person name="Adams M.D."/>
            <person name="Amanatides P.G."/>
            <person name="Baden-Tillson H."/>
            <person name="Barnstead M."/>
            <person name="Chin S.H."/>
            <person name="Dew I."/>
            <person name="Evans C.A."/>
            <person name="Ferriera S."/>
            <person name="Flanigan M."/>
            <person name="Fosler C."/>
            <person name="Glodek A."/>
            <person name="Gu Z."/>
            <person name="Holt R.A."/>
            <person name="Jennings D."/>
            <person name="Kraft C.L."/>
            <person name="Lu F."/>
            <person name="Nguyen T."/>
            <person name="Nusskern D.R."/>
            <person name="Pfannkoch C.M."/>
            <person name="Sitter C."/>
            <person name="Sutton G.G."/>
            <person name="Venter J.C."/>
            <person name="Wang Z."/>
            <person name="Woodage T."/>
            <person name="Zheng X.H."/>
            <person name="Zhong F."/>
        </authorList>
    </citation>
    <scope>NUCLEOTIDE SEQUENCE [LARGE SCALE GENOMIC DNA]</scope>
    <source>
        <strain>BN</strain>
        <strain evidence="6">Sprague-Dawley</strain>
    </source>
</reference>
<dbReference type="Proteomes" id="UP000234681">
    <property type="component" value="Chromosome 11"/>
</dbReference>
<evidence type="ECO:0000259" key="4">
    <source>
        <dbReference type="Pfam" id="PF02225"/>
    </source>
</evidence>
<keyword evidence="3" id="KW-0449">Lipoprotein</keyword>
<dbReference type="InterPro" id="IPR046450">
    <property type="entry name" value="PA_dom_sf"/>
</dbReference>
<dbReference type="PANTHER" id="PTHR10404:SF26">
    <property type="entry name" value="TRANSFERRIN RECEPTOR PROTEIN 1"/>
    <property type="match status" value="1"/>
</dbReference>
<protein>
    <recommendedName>
        <fullName evidence="3">Transferrin receptor protein 1</fullName>
    </recommendedName>
</protein>
<keyword evidence="3 5" id="KW-0675">Receptor</keyword>
<keyword evidence="3" id="KW-0472">Membrane</keyword>
<dbReference type="Gene3D" id="3.40.630.10">
    <property type="entry name" value="Zn peptidases"/>
    <property type="match status" value="1"/>
</dbReference>
<feature type="transmembrane region" description="Helical" evidence="3">
    <location>
        <begin position="66"/>
        <end position="88"/>
    </location>
</feature>
<dbReference type="GO" id="GO:0042470">
    <property type="term" value="C:melanosome"/>
    <property type="evidence" value="ECO:0007669"/>
    <property type="project" value="UniProtKB-SubCell"/>
</dbReference>
<evidence type="ECO:0000313" key="7">
    <source>
        <dbReference type="RGD" id="70488"/>
    </source>
</evidence>
<evidence type="ECO:0000256" key="1">
    <source>
        <dbReference type="ARBA" id="ARBA00004162"/>
    </source>
</evidence>
<comment type="PTM">
    <text evidence="3">Stearoylated.</text>
</comment>
<keyword evidence="3" id="KW-1003">Cell membrane</keyword>
<dbReference type="GO" id="GO:0006879">
    <property type="term" value="P:intracellular iron ion homeostasis"/>
    <property type="evidence" value="ECO:0007669"/>
    <property type="project" value="UniProtKB-UniRule"/>
</dbReference>
<comment type="subcellular location">
    <subcellularLocation>
        <location evidence="1">Cell membrane</location>
        <topology evidence="1">Single-pass membrane protein</topology>
    </subcellularLocation>
    <subcellularLocation>
        <location evidence="3">Cell membrane</location>
        <topology evidence="3">Single-pass type II membrane protein</topology>
    </subcellularLocation>
    <subcellularLocation>
        <location evidence="3">Melanosome</location>
    </subcellularLocation>
    <subcellularLocation>
        <location evidence="2">Membrane</location>
        <topology evidence="2">Single-pass type II membrane protein</topology>
    </subcellularLocation>
</comment>
<dbReference type="GO" id="GO:0031623">
    <property type="term" value="P:receptor internalization"/>
    <property type="evidence" value="ECO:0007669"/>
    <property type="project" value="UniProtKB-UniRule"/>
</dbReference>
<dbReference type="Gene3D" id="3.50.30.30">
    <property type="match status" value="1"/>
</dbReference>
<dbReference type="GO" id="GO:0004998">
    <property type="term" value="F:transferrin receptor activity"/>
    <property type="evidence" value="ECO:0007669"/>
    <property type="project" value="UniProtKB-UniRule"/>
</dbReference>
<dbReference type="InterPro" id="IPR037324">
    <property type="entry name" value="TfR1/2_PA"/>
</dbReference>
<sequence>MMDQARSAFSNLFGGEPLSYTRFSLARQVDGDNSHVEMKLAADEEENADSNMKASVRKPKRFNGRLCFATIAVVIFFLIGFMIGYLGYCKRVEQKEECVRLAEAEEADKSENDETEYVPKSSRLFWADLKTLLSEKLNSIEFTDIIKQLSQNTYTPREAGSQKDENLAYYIENLFHDFKFSKVWRDEHYVKIQVKNSVSQNLVTINSGSNIDPVEAPEGYVAFSKAGEVTGKLVHANFGTKKDFEELNYSVNGSLVIVRAGKITFAEKVANAQSFNAIGVLIYMDRNTFPVVEADLQFFGHAHLGTGDPYTPGFPSFNHTQFPPSQSSGLPSIPVQTISRAAAEKLFKNMEGNCPPSWNIDSSCKLELSQNQNVKLTVNNVLKETRILNIFGVIKGYEEPGKDPAFAVCCLPQVGRAQEGEGCWLGMSCCLVCPRVNLMCVCATHSCD</sequence>
<organism evidence="5 6">
    <name type="scientific">Rattus norvegicus</name>
    <name type="common">Rat</name>
    <dbReference type="NCBI Taxonomy" id="10116"/>
    <lineage>
        <taxon>Eukaryota</taxon>
        <taxon>Metazoa</taxon>
        <taxon>Chordata</taxon>
        <taxon>Craniata</taxon>
        <taxon>Vertebrata</taxon>
        <taxon>Euteleostomi</taxon>
        <taxon>Mammalia</taxon>
        <taxon>Eutheria</taxon>
        <taxon>Euarchontoglires</taxon>
        <taxon>Glires</taxon>
        <taxon>Rodentia</taxon>
        <taxon>Myomorpha</taxon>
        <taxon>Muroidea</taxon>
        <taxon>Muridae</taxon>
        <taxon>Murinae</taxon>
        <taxon>Rattus</taxon>
    </lineage>
</organism>
<proteinExistence type="inferred from homology"/>
<dbReference type="SUPFAM" id="SSF52025">
    <property type="entry name" value="PA domain"/>
    <property type="match status" value="1"/>
</dbReference>
<feature type="domain" description="PA" evidence="4">
    <location>
        <begin position="229"/>
        <end position="313"/>
    </location>
</feature>
<dbReference type="EMBL" id="CH473967">
    <property type="protein sequence ID" value="EDM11408.1"/>
    <property type="molecule type" value="Genomic_DNA"/>
</dbReference>
<accession>A6IRQ5</accession>
<evidence type="ECO:0000256" key="2">
    <source>
        <dbReference type="ARBA" id="ARBA00004606"/>
    </source>
</evidence>
<evidence type="ECO:0000313" key="5">
    <source>
        <dbReference type="EMBL" id="EDM11408.1"/>
    </source>
</evidence>
<dbReference type="SUPFAM" id="SSF53187">
    <property type="entry name" value="Zn-dependent exopeptidases"/>
    <property type="match status" value="1"/>
</dbReference>
<evidence type="ECO:0000313" key="6">
    <source>
        <dbReference type="Proteomes" id="UP000234681"/>
    </source>
</evidence>
<dbReference type="Pfam" id="PF02225">
    <property type="entry name" value="PA"/>
    <property type="match status" value="1"/>
</dbReference>
<evidence type="ECO:0000256" key="3">
    <source>
        <dbReference type="RuleBase" id="RU367157"/>
    </source>
</evidence>
<dbReference type="GO" id="GO:0033572">
    <property type="term" value="P:transferrin transport"/>
    <property type="evidence" value="ECO:0007669"/>
    <property type="project" value="UniProtKB-UniRule"/>
</dbReference>
<keyword evidence="3" id="KW-1133">Transmembrane helix</keyword>
<keyword evidence="3" id="KW-0564">Palmitate</keyword>
<gene>
    <name evidence="5 7" type="primary">Tfrc</name>
    <name evidence="5" type="ORF">rCG_52708</name>
</gene>
<keyword evidence="3" id="KW-0325">Glycoprotein</keyword>
<keyword evidence="3" id="KW-0254">Endocytosis</keyword>
<dbReference type="PANTHER" id="PTHR10404">
    <property type="entry name" value="N-ACETYLATED-ALPHA-LINKED ACIDIC DIPEPTIDASE"/>
    <property type="match status" value="1"/>
</dbReference>
<dbReference type="GO" id="GO:0005886">
    <property type="term" value="C:plasma membrane"/>
    <property type="evidence" value="ECO:0007669"/>
    <property type="project" value="UniProtKB-SubCell"/>
</dbReference>
<comment type="subunit">
    <text evidence="3">Homodimer; disulfide-linked.</text>
</comment>
<dbReference type="InterPro" id="IPR039373">
    <property type="entry name" value="Peptidase_M28B"/>
</dbReference>
<dbReference type="AlphaFoldDB" id="A6IRQ5"/>
<dbReference type="InterPro" id="IPR003137">
    <property type="entry name" value="PA_domain"/>
</dbReference>
<comment type="function">
    <text evidence="3">Cellular uptake of iron occurs via receptor-mediated endocytosis of ligand-occupied transferrin receptor into specialized endosomes. Endosomal acidification leads to iron release. The apotransferrin-receptor complex is then recycled to the cell surface with a return to neutral pH and the concomitant loss of affinity of apotransferrin for its receptor. Transferrin receptor is necessary for development of erythrocytes and the nervous system. Acts as a lipid sensor that regulates mitochondrial fusion by regulating activation of the JNK pathway.</text>
</comment>
<dbReference type="CDD" id="cd02128">
    <property type="entry name" value="PA_TfR"/>
    <property type="match status" value="1"/>
</dbReference>
<name>A6IRQ5_RAT</name>
<dbReference type="FunFam" id="3.50.30.30:FF:000010">
    <property type="entry name" value="Transferrin receptor protein 1"/>
    <property type="match status" value="1"/>
</dbReference>
<dbReference type="RGD" id="70488">
    <property type="gene designation" value="Tfrc"/>
</dbReference>
<comment type="similarity">
    <text evidence="3">Belongs to the peptidase M28 family. M28B subfamily.</text>
</comment>